<evidence type="ECO:0000256" key="9">
    <source>
        <dbReference type="ARBA" id="ARBA00034045"/>
    </source>
</evidence>
<dbReference type="eggNOG" id="ENOG502S47Q">
    <property type="taxonomic scope" value="Eukaryota"/>
</dbReference>
<dbReference type="Proteomes" id="UP000002668">
    <property type="component" value="Genome"/>
</dbReference>
<feature type="active site" description="Nucleophile" evidence="10">
    <location>
        <position position="218"/>
    </location>
</feature>
<evidence type="ECO:0000256" key="4">
    <source>
        <dbReference type="ARBA" id="ARBA00022487"/>
    </source>
</evidence>
<dbReference type="GO" id="GO:0050525">
    <property type="term" value="F:cutinase activity"/>
    <property type="evidence" value="ECO:0007669"/>
    <property type="project" value="UniProtKB-UniRule"/>
</dbReference>
<comment type="catalytic activity">
    <reaction evidence="9 12">
        <text>cutin + H2O = cutin monomers.</text>
        <dbReference type="EC" id="3.1.1.74"/>
    </reaction>
</comment>
<feature type="active site" description="Proton donor/acceptor" evidence="10">
    <location>
        <position position="283"/>
    </location>
</feature>
<dbReference type="GeneID" id="13287608"/>
<evidence type="ECO:0000256" key="11">
    <source>
        <dbReference type="PIRSR" id="PIRSR611150-2"/>
    </source>
</evidence>
<feature type="compositionally biased region" description="Gly residues" evidence="13">
    <location>
        <begin position="36"/>
        <end position="71"/>
    </location>
</feature>
<dbReference type="ESTHER" id="lepmj-e4zuw5">
    <property type="family name" value="Cutinase"/>
</dbReference>
<feature type="compositionally biased region" description="Polar residues" evidence="13">
    <location>
        <begin position="89"/>
        <end position="101"/>
    </location>
</feature>
<keyword evidence="4 12" id="KW-0719">Serine esterase</keyword>
<comment type="function">
    <text evidence="12">Catalyzes the hydrolysis of complex carboxylic polyesters found in the cell wall of plants. Degrades cutin, a macromolecule that forms the structure of the plant cuticle.</text>
</comment>
<evidence type="ECO:0000313" key="14">
    <source>
        <dbReference type="EMBL" id="CBX94902.1"/>
    </source>
</evidence>
<evidence type="ECO:0000256" key="2">
    <source>
        <dbReference type="ARBA" id="ARBA00007534"/>
    </source>
</evidence>
<sequence length="304" mass="29132">MKYTTVPLIALVGLSSAIPRPQFSIPGLGGASGGLPGLSPGGSGPGLGSGGGIPWLGPAGGLPGLGSGSDIGSGPDPGPESGSGSSSGQTPALPTSPNATAPPSGAAEDGRSECTPAAGGGATENGLQNKGCCTDMTIIFARGTGELGNVGTLSGPPMFKAIRSALGANRVMVQGVDYPASAAGNINQGADGGKIMASLVQTALSQCPDTKIIVSGYSQGSMVVHNAFGNGLSTSKVAGAVLFGDPLKRSPVGDMPANKVKQFCGTSDMICGGGGDGGATGSHISYGSSANIAASFAIQVAGLS</sequence>
<reference evidence="15" key="1">
    <citation type="journal article" date="2011" name="Nat. Commun.">
        <title>Effector diversification within compartments of the Leptosphaeria maculans genome affected by Repeat-Induced Point mutations.</title>
        <authorList>
            <person name="Rouxel T."/>
            <person name="Grandaubert J."/>
            <person name="Hane J.K."/>
            <person name="Hoede C."/>
            <person name="van de Wouw A.P."/>
            <person name="Couloux A."/>
            <person name="Dominguez V."/>
            <person name="Anthouard V."/>
            <person name="Bally P."/>
            <person name="Bourras S."/>
            <person name="Cozijnsen A.J."/>
            <person name="Ciuffetti L.M."/>
            <person name="Degrave A."/>
            <person name="Dilmaghani A."/>
            <person name="Duret L."/>
            <person name="Fudal I."/>
            <person name="Goodwin S.B."/>
            <person name="Gout L."/>
            <person name="Glaser N."/>
            <person name="Linglin J."/>
            <person name="Kema G.H.J."/>
            <person name="Lapalu N."/>
            <person name="Lawrence C.B."/>
            <person name="May K."/>
            <person name="Meyer M."/>
            <person name="Ollivier B."/>
            <person name="Poulain J."/>
            <person name="Schoch C.L."/>
            <person name="Simon A."/>
            <person name="Spatafora J.W."/>
            <person name="Stachowiak A."/>
            <person name="Turgeon B.G."/>
            <person name="Tyler B.M."/>
            <person name="Vincent D."/>
            <person name="Weissenbach J."/>
            <person name="Amselem J."/>
            <person name="Quesneville H."/>
            <person name="Oliver R.P."/>
            <person name="Wincker P."/>
            <person name="Balesdent M.-H."/>
            <person name="Howlett B.J."/>
        </authorList>
    </citation>
    <scope>NUCLEOTIDE SEQUENCE [LARGE SCALE GENOMIC DNA]</scope>
    <source>
        <strain evidence="15">JN3 / isolate v23.1.3 / race Av1-4-5-6-7-8</strain>
    </source>
</reference>
<evidence type="ECO:0000256" key="5">
    <source>
        <dbReference type="ARBA" id="ARBA00022525"/>
    </source>
</evidence>
<dbReference type="OMA" id="KEFCAQG"/>
<protein>
    <recommendedName>
        <fullName evidence="3 12">Cutinase</fullName>
        <ecNumber evidence="3 12">3.1.1.74</ecNumber>
    </recommendedName>
</protein>
<dbReference type="EMBL" id="FP929126">
    <property type="protein sequence ID" value="CBX94902.1"/>
    <property type="molecule type" value="Genomic_DNA"/>
</dbReference>
<dbReference type="VEuPathDB" id="FungiDB:LEMA_P113170.1"/>
<evidence type="ECO:0000256" key="8">
    <source>
        <dbReference type="ARBA" id="ARBA00023157"/>
    </source>
</evidence>
<dbReference type="AlphaFoldDB" id="E4ZUW5"/>
<feature type="region of interest" description="Disordered" evidence="13">
    <location>
        <begin position="36"/>
        <end position="126"/>
    </location>
</feature>
<comment type="similarity">
    <text evidence="2 12">Belongs to the cutinase family.</text>
</comment>
<keyword evidence="8 11" id="KW-1015">Disulfide bond</keyword>
<feature type="disulfide bond" evidence="11">
    <location>
        <begin position="133"/>
        <end position="207"/>
    </location>
</feature>
<accession>E4ZUW5</accession>
<keyword evidence="7 12" id="KW-0378">Hydrolase</keyword>
<comment type="subcellular location">
    <subcellularLocation>
        <location evidence="1 12">Secreted</location>
    </subcellularLocation>
</comment>
<dbReference type="HOGENOM" id="CLU_040058_1_0_1"/>
<dbReference type="GO" id="GO:0016052">
    <property type="term" value="P:carbohydrate catabolic process"/>
    <property type="evidence" value="ECO:0007669"/>
    <property type="project" value="TreeGrafter"/>
</dbReference>
<feature type="disulfide bond" evidence="11">
    <location>
        <begin position="264"/>
        <end position="271"/>
    </location>
</feature>
<dbReference type="InParanoid" id="E4ZUW5"/>
<keyword evidence="5 12" id="KW-0964">Secreted</keyword>
<dbReference type="OrthoDB" id="2975078at2759"/>
<evidence type="ECO:0000256" key="6">
    <source>
        <dbReference type="ARBA" id="ARBA00022729"/>
    </source>
</evidence>
<dbReference type="PANTHER" id="PTHR48250:SF2">
    <property type="entry name" value="CUTINASE"/>
    <property type="match status" value="1"/>
</dbReference>
<dbReference type="STRING" id="985895.E4ZUW5"/>
<keyword evidence="6" id="KW-0732">Signal</keyword>
<dbReference type="InterPro" id="IPR000675">
    <property type="entry name" value="Cutinase/axe"/>
</dbReference>
<evidence type="ECO:0000256" key="10">
    <source>
        <dbReference type="PIRSR" id="PIRSR611150-1"/>
    </source>
</evidence>
<evidence type="ECO:0000313" key="15">
    <source>
        <dbReference type="Proteomes" id="UP000002668"/>
    </source>
</evidence>
<gene>
    <name evidence="14" type="ORF">LEMA_P113170.1</name>
</gene>
<dbReference type="EC" id="3.1.1.74" evidence="3 12"/>
<dbReference type="InterPro" id="IPR029058">
    <property type="entry name" value="AB_hydrolase_fold"/>
</dbReference>
<dbReference type="GO" id="GO:0005576">
    <property type="term" value="C:extracellular region"/>
    <property type="evidence" value="ECO:0007669"/>
    <property type="project" value="UniProtKB-SubCell"/>
</dbReference>
<evidence type="ECO:0000256" key="13">
    <source>
        <dbReference type="SAM" id="MobiDB-lite"/>
    </source>
</evidence>
<dbReference type="InterPro" id="IPR011150">
    <property type="entry name" value="Cutinase_monf"/>
</dbReference>
<proteinExistence type="inferred from homology"/>
<evidence type="ECO:0000256" key="12">
    <source>
        <dbReference type="RuleBase" id="RU361263"/>
    </source>
</evidence>
<name>E4ZUW5_LEPMJ</name>
<dbReference type="SUPFAM" id="SSF53474">
    <property type="entry name" value="alpha/beta-Hydrolases"/>
    <property type="match status" value="1"/>
</dbReference>
<evidence type="ECO:0000256" key="7">
    <source>
        <dbReference type="ARBA" id="ARBA00022801"/>
    </source>
</evidence>
<evidence type="ECO:0000256" key="3">
    <source>
        <dbReference type="ARBA" id="ARBA00013095"/>
    </source>
</evidence>
<feature type="compositionally biased region" description="Low complexity" evidence="13">
    <location>
        <begin position="72"/>
        <end position="88"/>
    </location>
</feature>
<dbReference type="Gene3D" id="3.40.50.1820">
    <property type="entry name" value="alpha/beta hydrolase"/>
    <property type="match status" value="1"/>
</dbReference>
<keyword evidence="15" id="KW-1185">Reference proteome</keyword>
<dbReference type="PANTHER" id="PTHR48250">
    <property type="entry name" value="CUTINASE 2-RELATED"/>
    <property type="match status" value="1"/>
</dbReference>
<organism evidence="15">
    <name type="scientific">Leptosphaeria maculans (strain JN3 / isolate v23.1.3 / race Av1-4-5-6-7-8)</name>
    <name type="common">Blackleg fungus</name>
    <name type="synonym">Phoma lingam</name>
    <dbReference type="NCBI Taxonomy" id="985895"/>
    <lineage>
        <taxon>Eukaryota</taxon>
        <taxon>Fungi</taxon>
        <taxon>Dikarya</taxon>
        <taxon>Ascomycota</taxon>
        <taxon>Pezizomycotina</taxon>
        <taxon>Dothideomycetes</taxon>
        <taxon>Pleosporomycetidae</taxon>
        <taxon>Pleosporales</taxon>
        <taxon>Pleosporineae</taxon>
        <taxon>Leptosphaeriaceae</taxon>
        <taxon>Plenodomus</taxon>
        <taxon>Plenodomus lingam/Leptosphaeria maculans species complex</taxon>
    </lineage>
</organism>
<dbReference type="PROSITE" id="PS00155">
    <property type="entry name" value="CUTINASE_1"/>
    <property type="match status" value="1"/>
</dbReference>
<feature type="active site" evidence="10">
    <location>
        <position position="268"/>
    </location>
</feature>
<dbReference type="Pfam" id="PF01083">
    <property type="entry name" value="Cutinase"/>
    <property type="match status" value="1"/>
</dbReference>
<dbReference type="InterPro" id="IPR043580">
    <property type="entry name" value="CUTINASE_1"/>
</dbReference>
<dbReference type="SMART" id="SM01110">
    <property type="entry name" value="Cutinase"/>
    <property type="match status" value="1"/>
</dbReference>
<evidence type="ECO:0000256" key="1">
    <source>
        <dbReference type="ARBA" id="ARBA00004613"/>
    </source>
</evidence>